<dbReference type="EMBL" id="JAWJWE010000003">
    <property type="protein sequence ID" value="KAK6639853.1"/>
    <property type="molecule type" value="Genomic_DNA"/>
</dbReference>
<dbReference type="Proteomes" id="UP001372834">
    <property type="component" value="Unassembled WGS sequence"/>
</dbReference>
<evidence type="ECO:0000256" key="1">
    <source>
        <dbReference type="SAM" id="MobiDB-lite"/>
    </source>
</evidence>
<sequence>MIDRATKQTSKIKKKKKKKKPVRIFPHKLENSWEIEKRRIVSPRKTAQPEKVERKLNPPERNSISEERNSRRAKGVTANRKWSSGGPETVIDFLSDDTTKKVSFWKLNCSNTTPLNSFKF</sequence>
<accession>A0AAN8Q6T8</accession>
<dbReference type="AlphaFoldDB" id="A0AAN8Q6T8"/>
<reference evidence="2 3" key="1">
    <citation type="submission" date="2023-10" db="EMBL/GenBank/DDBJ databases">
        <title>Genomes of two closely related lineages of the louse Polyplax serrata with different host specificities.</title>
        <authorList>
            <person name="Martinu J."/>
            <person name="Tarabai H."/>
            <person name="Stefka J."/>
            <person name="Hypsa V."/>
        </authorList>
    </citation>
    <scope>NUCLEOTIDE SEQUENCE [LARGE SCALE GENOMIC DNA]</scope>
    <source>
        <strain evidence="2">HR10_N</strain>
    </source>
</reference>
<evidence type="ECO:0000313" key="3">
    <source>
        <dbReference type="Proteomes" id="UP001372834"/>
    </source>
</evidence>
<comment type="caution">
    <text evidence="2">The sequence shown here is derived from an EMBL/GenBank/DDBJ whole genome shotgun (WGS) entry which is preliminary data.</text>
</comment>
<feature type="region of interest" description="Disordered" evidence="1">
    <location>
        <begin position="1"/>
        <end position="21"/>
    </location>
</feature>
<feature type="compositionally biased region" description="Basic residues" evidence="1">
    <location>
        <begin position="10"/>
        <end position="21"/>
    </location>
</feature>
<name>A0AAN8Q6T8_POLSC</name>
<organism evidence="2 3">
    <name type="scientific">Polyplax serrata</name>
    <name type="common">Common mouse louse</name>
    <dbReference type="NCBI Taxonomy" id="468196"/>
    <lineage>
        <taxon>Eukaryota</taxon>
        <taxon>Metazoa</taxon>
        <taxon>Ecdysozoa</taxon>
        <taxon>Arthropoda</taxon>
        <taxon>Hexapoda</taxon>
        <taxon>Insecta</taxon>
        <taxon>Pterygota</taxon>
        <taxon>Neoptera</taxon>
        <taxon>Paraneoptera</taxon>
        <taxon>Psocodea</taxon>
        <taxon>Troctomorpha</taxon>
        <taxon>Phthiraptera</taxon>
        <taxon>Anoplura</taxon>
        <taxon>Polyplacidae</taxon>
        <taxon>Polyplax</taxon>
    </lineage>
</organism>
<protein>
    <submittedName>
        <fullName evidence="2">Uncharacterized protein</fullName>
    </submittedName>
</protein>
<proteinExistence type="predicted"/>
<evidence type="ECO:0000313" key="2">
    <source>
        <dbReference type="EMBL" id="KAK6639853.1"/>
    </source>
</evidence>
<gene>
    <name evidence="2" type="ORF">RUM43_008128</name>
</gene>
<feature type="region of interest" description="Disordered" evidence="1">
    <location>
        <begin position="39"/>
        <end position="89"/>
    </location>
</feature>
<feature type="compositionally biased region" description="Basic and acidic residues" evidence="1">
    <location>
        <begin position="47"/>
        <end position="70"/>
    </location>
</feature>